<name>A0A427YIB4_9TREE</name>
<accession>A0A427YIB4</accession>
<comment type="similarity">
    <text evidence="1">Belongs to the synembryn family.</text>
</comment>
<feature type="region of interest" description="Disordered" evidence="4">
    <location>
        <begin position="567"/>
        <end position="631"/>
    </location>
</feature>
<dbReference type="Pfam" id="PF10165">
    <property type="entry name" value="Ric8"/>
    <property type="match status" value="1"/>
</dbReference>
<comment type="caution">
    <text evidence="5">The sequence shown here is derived from an EMBL/GenBank/DDBJ whole genome shotgun (WGS) entry which is preliminary data.</text>
</comment>
<evidence type="ECO:0000313" key="5">
    <source>
        <dbReference type="EMBL" id="RSH90813.1"/>
    </source>
</evidence>
<evidence type="ECO:0000256" key="2">
    <source>
        <dbReference type="ARBA" id="ARBA00022658"/>
    </source>
</evidence>
<evidence type="ECO:0000256" key="1">
    <source>
        <dbReference type="ARBA" id="ARBA00009049"/>
    </source>
</evidence>
<dbReference type="STRING" id="1890683.A0A427YIB4"/>
<dbReference type="GO" id="GO:0007186">
    <property type="term" value="P:G protein-coupled receptor signaling pathway"/>
    <property type="evidence" value="ECO:0007669"/>
    <property type="project" value="TreeGrafter"/>
</dbReference>
<organism evidence="5 6">
    <name type="scientific">Saitozyma podzolica</name>
    <dbReference type="NCBI Taxonomy" id="1890683"/>
    <lineage>
        <taxon>Eukaryota</taxon>
        <taxon>Fungi</taxon>
        <taxon>Dikarya</taxon>
        <taxon>Basidiomycota</taxon>
        <taxon>Agaricomycotina</taxon>
        <taxon>Tremellomycetes</taxon>
        <taxon>Tremellales</taxon>
        <taxon>Trimorphomycetaceae</taxon>
        <taxon>Saitozyma</taxon>
    </lineage>
</organism>
<evidence type="ECO:0000256" key="4">
    <source>
        <dbReference type="SAM" id="MobiDB-lite"/>
    </source>
</evidence>
<evidence type="ECO:0000313" key="6">
    <source>
        <dbReference type="Proteomes" id="UP000279259"/>
    </source>
</evidence>
<keyword evidence="6" id="KW-1185">Reference proteome</keyword>
<dbReference type="GO" id="GO:0005737">
    <property type="term" value="C:cytoplasm"/>
    <property type="evidence" value="ECO:0007669"/>
    <property type="project" value="TreeGrafter"/>
</dbReference>
<keyword evidence="2" id="KW-0344">Guanine-nucleotide releasing factor</keyword>
<dbReference type="InterPro" id="IPR019318">
    <property type="entry name" value="Gua_nucleotide_exch_fac_Ric8"/>
</dbReference>
<dbReference type="GO" id="GO:0005085">
    <property type="term" value="F:guanyl-nucleotide exchange factor activity"/>
    <property type="evidence" value="ECO:0007669"/>
    <property type="project" value="UniProtKB-KW"/>
</dbReference>
<reference evidence="5 6" key="1">
    <citation type="submission" date="2018-11" db="EMBL/GenBank/DDBJ databases">
        <title>Genome sequence of Saitozyma podzolica DSM 27192.</title>
        <authorList>
            <person name="Aliyu H."/>
            <person name="Gorte O."/>
            <person name="Ochsenreither K."/>
        </authorList>
    </citation>
    <scope>NUCLEOTIDE SEQUENCE [LARGE SCALE GENOMIC DNA]</scope>
    <source>
        <strain evidence="5 6">DSM 27192</strain>
    </source>
</reference>
<feature type="region of interest" description="Disordered" evidence="4">
    <location>
        <begin position="117"/>
        <end position="146"/>
    </location>
</feature>
<gene>
    <name evidence="5" type="ORF">EHS25_009988</name>
</gene>
<evidence type="ECO:0000256" key="3">
    <source>
        <dbReference type="ARBA" id="ARBA00023186"/>
    </source>
</evidence>
<dbReference type="PANTHER" id="PTHR12425">
    <property type="entry name" value="SYNEMBRYN"/>
    <property type="match status" value="1"/>
</dbReference>
<feature type="region of interest" description="Disordered" evidence="4">
    <location>
        <begin position="663"/>
        <end position="736"/>
    </location>
</feature>
<feature type="region of interest" description="Disordered" evidence="4">
    <location>
        <begin position="357"/>
        <end position="425"/>
    </location>
</feature>
<feature type="compositionally biased region" description="Polar residues" evidence="4">
    <location>
        <begin position="409"/>
        <end position="420"/>
    </location>
</feature>
<dbReference type="GO" id="GO:0001965">
    <property type="term" value="F:G-protein alpha-subunit binding"/>
    <property type="evidence" value="ECO:0007669"/>
    <property type="project" value="TreeGrafter"/>
</dbReference>
<dbReference type="AlphaFoldDB" id="A0A427YIB4"/>
<keyword evidence="3" id="KW-0143">Chaperone</keyword>
<feature type="compositionally biased region" description="Basic and acidic residues" evidence="4">
    <location>
        <begin position="685"/>
        <end position="711"/>
    </location>
</feature>
<sequence length="736" mass="79275">MASAPAPLRPLRAARYSTIRDRGSHMVRDEVRRELNAIINAAPTQIHPDDREGYLDALLSDLEAVEGAVWTQWPEDLLVLALTAVRYLGRNPIGSQTLLTTPHLSTLLFHSGLPLAPSASPSASSPNPSATPGPADSTVLPPAPPPYSPQALEALKVLANLLVLHPAGRNRFHNAGGARAIAIALAGKDASGTESSAGAHEGLEEKERERVFLLGRLGFLVTVERKGAVEIMVDQEGIVESLVYYLTSLGPVPNSFAALSEVLKLATNIVRFYPKSSSSAEDTWDERFDPLLPSVLNLVHTLPVSSLVPPLSHTIQFLLFAPLLPRLTTAWCSVPEPASPSPTTSSVRSLLNKLGQISIPGSGSSHPRKGSGDKSAETSPGGGALSVPRAKSPISPGRRSIDGRKSPEPVSSYQRGTSAPPTRIDPTALPARLLRVLEDWFASFLPYGTKVDEERTDGIVVDEVLPPLILIIMKLAKGNGDMRAYLKEALLPSDLDRSPEAGPLEQRDSTLGTIVRLMQSSTHSATRDSAGELMWAVCNEDASTLSVEIGYGNAAGVLFHKGISGPPPARIEEIPDEPTSSTTTTAPPRSHASLPARNPGQKPVSVPVHVGTDPGSRHPITALSSGEGDDPSALLAAMSQEEKEREAERLFVLFGRMEKNPIIRASTGSTPGQDGGEGRSVNEVIGERMRSKEMEEWGQREDEAERRREREREEEEEREALRDLDEYKRRARSGRN</sequence>
<dbReference type="Proteomes" id="UP000279259">
    <property type="component" value="Unassembled WGS sequence"/>
</dbReference>
<protein>
    <submittedName>
        <fullName evidence="5">Uncharacterized protein</fullName>
    </submittedName>
</protein>
<dbReference type="PANTHER" id="PTHR12425:SF5">
    <property type="entry name" value="SYNEMBRYN"/>
    <property type="match status" value="1"/>
</dbReference>
<dbReference type="OrthoDB" id="5585685at2759"/>
<proteinExistence type="inferred from homology"/>
<feature type="compositionally biased region" description="Basic and acidic residues" evidence="4">
    <location>
        <begin position="719"/>
        <end position="728"/>
    </location>
</feature>
<dbReference type="EMBL" id="RSCD01000009">
    <property type="protein sequence ID" value="RSH90813.1"/>
    <property type="molecule type" value="Genomic_DNA"/>
</dbReference>
<feature type="compositionally biased region" description="Low complexity" evidence="4">
    <location>
        <begin position="117"/>
        <end position="135"/>
    </location>
</feature>